<evidence type="ECO:0000313" key="2">
    <source>
        <dbReference type="Proteomes" id="UP000694555"/>
    </source>
</evidence>
<keyword evidence="2" id="KW-1185">Reference proteome</keyword>
<dbReference type="Proteomes" id="UP000694555">
    <property type="component" value="Unplaced"/>
</dbReference>
<reference evidence="1" key="1">
    <citation type="submission" date="2025-08" db="UniProtKB">
        <authorList>
            <consortium name="Ensembl"/>
        </authorList>
    </citation>
    <scope>IDENTIFICATION</scope>
</reference>
<reference evidence="1" key="2">
    <citation type="submission" date="2025-09" db="UniProtKB">
        <authorList>
            <consortium name="Ensembl"/>
        </authorList>
    </citation>
    <scope>IDENTIFICATION</scope>
</reference>
<organism evidence="1 2">
    <name type="scientific">Buteo japonicus</name>
    <dbReference type="NCBI Taxonomy" id="224669"/>
    <lineage>
        <taxon>Eukaryota</taxon>
        <taxon>Metazoa</taxon>
        <taxon>Chordata</taxon>
        <taxon>Craniata</taxon>
        <taxon>Vertebrata</taxon>
        <taxon>Euteleostomi</taxon>
        <taxon>Archelosauria</taxon>
        <taxon>Archosauria</taxon>
        <taxon>Dinosauria</taxon>
        <taxon>Saurischia</taxon>
        <taxon>Theropoda</taxon>
        <taxon>Coelurosauria</taxon>
        <taxon>Aves</taxon>
        <taxon>Neognathae</taxon>
        <taxon>Neoaves</taxon>
        <taxon>Telluraves</taxon>
        <taxon>Accipitrimorphae</taxon>
        <taxon>Accipitriformes</taxon>
        <taxon>Accipitridae</taxon>
        <taxon>Accipitrinae</taxon>
        <taxon>Buteo</taxon>
    </lineage>
</organism>
<sequence length="99" mass="11306">YPCPLLGKHQEISLNLQSLFLSCEFLYKRKLSRQLLQLWVRSDPRTCTAPDSSELFLVCLLYLAQQRHSCERGNCSMDIPKTQLSSAICLMGPEVTQKS</sequence>
<evidence type="ECO:0000313" key="1">
    <source>
        <dbReference type="Ensembl" id="ENSBJAP00000023634.1"/>
    </source>
</evidence>
<proteinExistence type="predicted"/>
<name>A0A8C0HRP9_9AVES</name>
<dbReference type="Ensembl" id="ENSBJAT00000024290.1">
    <property type="protein sequence ID" value="ENSBJAP00000023634.1"/>
    <property type="gene ID" value="ENSBJAG00000015248.1"/>
</dbReference>
<protein>
    <submittedName>
        <fullName evidence="1">Uncharacterized protein</fullName>
    </submittedName>
</protein>
<accession>A0A8C0HRP9</accession>
<dbReference type="AlphaFoldDB" id="A0A8C0HRP9"/>